<proteinExistence type="predicted"/>
<dbReference type="RefSeq" id="WP_311344052.1">
    <property type="nucleotide sequence ID" value="NZ_JAVREI010000002.1"/>
</dbReference>
<dbReference type="Pfam" id="PF01590">
    <property type="entry name" value="GAF"/>
    <property type="match status" value="2"/>
</dbReference>
<keyword evidence="1" id="KW-0378">Hydrolase</keyword>
<evidence type="ECO:0000313" key="5">
    <source>
        <dbReference type="EMBL" id="MDT0275224.1"/>
    </source>
</evidence>
<evidence type="ECO:0000256" key="1">
    <source>
        <dbReference type="ARBA" id="ARBA00022801"/>
    </source>
</evidence>
<comment type="caution">
    <text evidence="5">The sequence shown here is derived from an EMBL/GenBank/DDBJ whole genome shotgun (WGS) entry which is preliminary data.</text>
</comment>
<evidence type="ECO:0000259" key="3">
    <source>
        <dbReference type="SMART" id="SM00065"/>
    </source>
</evidence>
<dbReference type="Proteomes" id="UP001183222">
    <property type="component" value="Unassembled WGS sequence"/>
</dbReference>
<dbReference type="InterPro" id="IPR036457">
    <property type="entry name" value="PPM-type-like_dom_sf"/>
</dbReference>
<dbReference type="SMART" id="SM00331">
    <property type="entry name" value="PP2C_SIG"/>
    <property type="match status" value="1"/>
</dbReference>
<feature type="domain" description="PPM-type phosphatase" evidence="4">
    <location>
        <begin position="387"/>
        <end position="612"/>
    </location>
</feature>
<gene>
    <name evidence="5" type="ORF">RM425_04860</name>
</gene>
<feature type="compositionally biased region" description="Low complexity" evidence="2">
    <location>
        <begin position="1"/>
        <end position="12"/>
    </location>
</feature>
<dbReference type="InterPro" id="IPR029016">
    <property type="entry name" value="GAF-like_dom_sf"/>
</dbReference>
<dbReference type="SMART" id="SM00065">
    <property type="entry name" value="GAF"/>
    <property type="match status" value="2"/>
</dbReference>
<dbReference type="Pfam" id="PF07228">
    <property type="entry name" value="SpoIIE"/>
    <property type="match status" value="1"/>
</dbReference>
<sequence length="614" mass="64057">MDGQPRRSAAVPPASPPPHSGSAAVADAGRLTAVRATELLDAVAGSSFDRLTALARRLTGAPLAFITVVDDQRSYWLSRQGLPADGPVQNTVDESFCQYVLGGEPLVLADVTADDRTRGNPSIEGMGVRAWAGFPVYTPDGQVLGSFCVVDTDVHEWTESDVALLEDLAAIASREVTLRAATTAAEDSRAAARAEADRASLLARIGGLLATGSELADVWEAIATLAVPALGDFAYVCTVERDGSLRPVAARHRDADGLATLWDWISTAGRRAGEASGPGHVAATGKAERIVLPSPDRLTPAQRAAAERLSVQSAMVVPLTSRQEVVAVLTVARLIGSPVYGDTDQELVTAVADRAALVVENALAYARERTVSETMQRALLPPALPRSDRLEIASRYLPAGDAQLVGGDWYDAFVDATGATSVVIGDVAGHDIDAAATMGELRTMVRMAGHAGSVSAAAVLAAVDAAVATLGHHVFATALVTQVAARPDTRGNHCVQWSSAGHPPPLLVHPDGRVDVLSRPIGLPLGVLAGRPRPDHRTSLPPGATLVLYTDGLIEQTSDELGTRDLDEGLARLVEVVARSSRAGVEALCDQLLALLPPAGADDDVAVIALRVRD</sequence>
<keyword evidence="6" id="KW-1185">Reference proteome</keyword>
<organism evidence="5 6">
    <name type="scientific">Blastococcus goldschmidtiae</name>
    <dbReference type="NCBI Taxonomy" id="3075546"/>
    <lineage>
        <taxon>Bacteria</taxon>
        <taxon>Bacillati</taxon>
        <taxon>Actinomycetota</taxon>
        <taxon>Actinomycetes</taxon>
        <taxon>Geodermatophilales</taxon>
        <taxon>Geodermatophilaceae</taxon>
        <taxon>Blastococcus</taxon>
    </lineage>
</organism>
<dbReference type="EMBL" id="JAVREI010000002">
    <property type="protein sequence ID" value="MDT0275224.1"/>
    <property type="molecule type" value="Genomic_DNA"/>
</dbReference>
<evidence type="ECO:0000313" key="6">
    <source>
        <dbReference type="Proteomes" id="UP001183222"/>
    </source>
</evidence>
<name>A0ABU2K4U8_9ACTN</name>
<evidence type="ECO:0000259" key="4">
    <source>
        <dbReference type="SMART" id="SM00331"/>
    </source>
</evidence>
<protein>
    <submittedName>
        <fullName evidence="5">SpoIIE family protein phosphatase</fullName>
    </submittedName>
</protein>
<dbReference type="InterPro" id="IPR003018">
    <property type="entry name" value="GAF"/>
</dbReference>
<dbReference type="PANTHER" id="PTHR43156">
    <property type="entry name" value="STAGE II SPORULATION PROTEIN E-RELATED"/>
    <property type="match status" value="1"/>
</dbReference>
<dbReference type="SUPFAM" id="SSF55781">
    <property type="entry name" value="GAF domain-like"/>
    <property type="match status" value="2"/>
</dbReference>
<feature type="domain" description="GAF" evidence="3">
    <location>
        <begin position="43"/>
        <end position="186"/>
    </location>
</feature>
<accession>A0ABU2K4U8</accession>
<dbReference type="SUPFAM" id="SSF81606">
    <property type="entry name" value="PP2C-like"/>
    <property type="match status" value="1"/>
</dbReference>
<evidence type="ECO:0000256" key="2">
    <source>
        <dbReference type="SAM" id="MobiDB-lite"/>
    </source>
</evidence>
<dbReference type="PANTHER" id="PTHR43156:SF2">
    <property type="entry name" value="STAGE II SPORULATION PROTEIN E"/>
    <property type="match status" value="1"/>
</dbReference>
<dbReference type="Gene3D" id="3.60.40.10">
    <property type="entry name" value="PPM-type phosphatase domain"/>
    <property type="match status" value="1"/>
</dbReference>
<reference evidence="6" key="1">
    <citation type="submission" date="2023-07" db="EMBL/GenBank/DDBJ databases">
        <title>30 novel species of actinomycetes from the DSMZ collection.</title>
        <authorList>
            <person name="Nouioui I."/>
        </authorList>
    </citation>
    <scope>NUCLEOTIDE SEQUENCE [LARGE SCALE GENOMIC DNA]</scope>
    <source>
        <strain evidence="6">DSM 46792</strain>
    </source>
</reference>
<dbReference type="InterPro" id="IPR052016">
    <property type="entry name" value="Bact_Sigma-Reg"/>
</dbReference>
<feature type="domain" description="GAF" evidence="3">
    <location>
        <begin position="214"/>
        <end position="369"/>
    </location>
</feature>
<feature type="region of interest" description="Disordered" evidence="2">
    <location>
        <begin position="1"/>
        <end position="24"/>
    </location>
</feature>
<dbReference type="InterPro" id="IPR001932">
    <property type="entry name" value="PPM-type_phosphatase-like_dom"/>
</dbReference>
<dbReference type="Gene3D" id="3.30.450.40">
    <property type="match status" value="2"/>
</dbReference>